<feature type="domain" description="Outer membrane protein beta-barrel" evidence="1">
    <location>
        <begin position="20"/>
        <end position="170"/>
    </location>
</feature>
<name>A0A212UGX5_9BACT</name>
<protein>
    <submittedName>
        <fullName evidence="2">Outer membrane protein beta-barrel domain-containing protein</fullName>
    </submittedName>
</protein>
<dbReference type="OrthoDB" id="838174at2"/>
<organism evidence="2 3">
    <name type="scientific">Hymenobacter gelipurpurascens</name>
    <dbReference type="NCBI Taxonomy" id="89968"/>
    <lineage>
        <taxon>Bacteria</taxon>
        <taxon>Pseudomonadati</taxon>
        <taxon>Bacteroidota</taxon>
        <taxon>Cytophagia</taxon>
        <taxon>Cytophagales</taxon>
        <taxon>Hymenobacteraceae</taxon>
        <taxon>Hymenobacter</taxon>
    </lineage>
</organism>
<evidence type="ECO:0000313" key="2">
    <source>
        <dbReference type="EMBL" id="SNC77497.1"/>
    </source>
</evidence>
<dbReference type="RefSeq" id="WP_088845472.1">
    <property type="nucleotide sequence ID" value="NZ_FYEW01000003.1"/>
</dbReference>
<evidence type="ECO:0000259" key="1">
    <source>
        <dbReference type="Pfam" id="PF13568"/>
    </source>
</evidence>
<keyword evidence="3" id="KW-1185">Reference proteome</keyword>
<sequence>MQSIYRLWLAAMLLVAVPAQAQRILLGLKGGATIANGIGADAKNSSLRFGAHGGGLLRIKLTKHLAVQGEALYTQRGDNSSAYGPSIQHRLDYVSFPVLAQYHWDDIFFEAGPYFSQLRSVTPVVAQRTPVGTAAFRKQDAGFVVGLGYQDSTGFSVGWRYNGGLNNVFRRVDIDGSSQVQLRNSSVEFYLAYLFTRVR</sequence>
<dbReference type="AlphaFoldDB" id="A0A212UGX5"/>
<evidence type="ECO:0000313" key="3">
    <source>
        <dbReference type="Proteomes" id="UP000198131"/>
    </source>
</evidence>
<proteinExistence type="predicted"/>
<dbReference type="InterPro" id="IPR025665">
    <property type="entry name" value="Beta-barrel_OMP_2"/>
</dbReference>
<dbReference type="EMBL" id="FYEW01000003">
    <property type="protein sequence ID" value="SNC77497.1"/>
    <property type="molecule type" value="Genomic_DNA"/>
</dbReference>
<dbReference type="Pfam" id="PF13568">
    <property type="entry name" value="OMP_b-brl_2"/>
    <property type="match status" value="1"/>
</dbReference>
<gene>
    <name evidence="2" type="ORF">SAMN06265337_4081</name>
</gene>
<dbReference type="Proteomes" id="UP000198131">
    <property type="component" value="Unassembled WGS sequence"/>
</dbReference>
<reference evidence="3" key="1">
    <citation type="submission" date="2017-06" db="EMBL/GenBank/DDBJ databases">
        <authorList>
            <person name="Varghese N."/>
            <person name="Submissions S."/>
        </authorList>
    </citation>
    <scope>NUCLEOTIDE SEQUENCE [LARGE SCALE GENOMIC DNA]</scope>
    <source>
        <strain evidence="3">DSM 11116</strain>
    </source>
</reference>
<accession>A0A212UGX5</accession>